<reference evidence="1 2" key="1">
    <citation type="submission" date="2019-03" db="EMBL/GenBank/DDBJ databases">
        <title>The genome sequence of a newly discovered highly antifungal drug resistant Aspergillus species, Aspergillus tanneri NIH 1004.</title>
        <authorList>
            <person name="Mounaud S."/>
            <person name="Singh I."/>
            <person name="Joardar V."/>
            <person name="Pakala S."/>
            <person name="Pakala S."/>
            <person name="Venepally P."/>
            <person name="Hoover J."/>
            <person name="Nierman W."/>
            <person name="Chung J."/>
            <person name="Losada L."/>
        </authorList>
    </citation>
    <scope>NUCLEOTIDE SEQUENCE [LARGE SCALE GENOMIC DNA]</scope>
    <source>
        <strain evidence="1 2">NIH1004</strain>
    </source>
</reference>
<dbReference type="Gene3D" id="3.30.2360.10">
    <property type="entry name" value="Glyceraldehyde-3-phosphate dehydrogenase-like domain"/>
    <property type="match status" value="1"/>
</dbReference>
<dbReference type="STRING" id="1220188.A0A4S3JMC0"/>
<dbReference type="AlphaFoldDB" id="A0A4S3JMC0"/>
<dbReference type="SUPFAM" id="SSF51735">
    <property type="entry name" value="NAD(P)-binding Rossmann-fold domains"/>
    <property type="match status" value="1"/>
</dbReference>
<protein>
    <submittedName>
        <fullName evidence="1">Uncharacterized protein</fullName>
    </submittedName>
</protein>
<keyword evidence="2" id="KW-1185">Reference proteome</keyword>
<accession>A0A4S3JMC0</accession>
<evidence type="ECO:0000313" key="1">
    <source>
        <dbReference type="EMBL" id="THC95878.1"/>
    </source>
</evidence>
<comment type="caution">
    <text evidence="1">The sequence shown here is derived from an EMBL/GenBank/DDBJ whole genome shotgun (WGS) entry which is preliminary data.</text>
</comment>
<evidence type="ECO:0000313" key="2">
    <source>
        <dbReference type="Proteomes" id="UP000308092"/>
    </source>
</evidence>
<name>A0A4S3JMC0_9EURO</name>
<dbReference type="GO" id="GO:0006021">
    <property type="term" value="P:inositol biosynthetic process"/>
    <property type="evidence" value="ECO:0007669"/>
    <property type="project" value="InterPro"/>
</dbReference>
<dbReference type="PANTHER" id="PTHR11510">
    <property type="entry name" value="MYO-INOSITOL-1 PHOSPHATE SYNTHASE"/>
    <property type="match status" value="1"/>
</dbReference>
<sequence>MVAAKTLLYKPGEHPDRTVVIKYLPAVGETSAHLMSITTISSWANIRQSVSSTALSLLSYMLNEPMTPPGVLVVNALGKQRTALTNYFRLIIGLEPESEVVLE</sequence>
<organism evidence="1 2">
    <name type="scientific">Aspergillus tanneri</name>
    <dbReference type="NCBI Taxonomy" id="1220188"/>
    <lineage>
        <taxon>Eukaryota</taxon>
        <taxon>Fungi</taxon>
        <taxon>Dikarya</taxon>
        <taxon>Ascomycota</taxon>
        <taxon>Pezizomycotina</taxon>
        <taxon>Eurotiomycetes</taxon>
        <taxon>Eurotiomycetidae</taxon>
        <taxon>Eurotiales</taxon>
        <taxon>Aspergillaceae</taxon>
        <taxon>Aspergillus</taxon>
        <taxon>Aspergillus subgen. Circumdati</taxon>
    </lineage>
</organism>
<dbReference type="Proteomes" id="UP000308092">
    <property type="component" value="Unassembled WGS sequence"/>
</dbReference>
<dbReference type="VEuPathDB" id="FungiDB:EYZ11_004656"/>
<dbReference type="EMBL" id="SOSA01000138">
    <property type="protein sequence ID" value="THC95878.1"/>
    <property type="molecule type" value="Genomic_DNA"/>
</dbReference>
<dbReference type="InterPro" id="IPR002587">
    <property type="entry name" value="Myo-inos-1-P_Synthase"/>
</dbReference>
<dbReference type="InterPro" id="IPR036291">
    <property type="entry name" value="NAD(P)-bd_dom_sf"/>
</dbReference>
<gene>
    <name evidence="1" type="ORF">EYZ11_004656</name>
</gene>
<dbReference type="GO" id="GO:0004512">
    <property type="term" value="F:inositol-3-phosphate synthase activity"/>
    <property type="evidence" value="ECO:0007669"/>
    <property type="project" value="InterPro"/>
</dbReference>
<dbReference type="Pfam" id="PF07994">
    <property type="entry name" value="NAD_binding_5"/>
    <property type="match status" value="1"/>
</dbReference>
<proteinExistence type="predicted"/>
<dbReference type="GO" id="GO:0008654">
    <property type="term" value="P:phospholipid biosynthetic process"/>
    <property type="evidence" value="ECO:0007669"/>
    <property type="project" value="InterPro"/>
</dbReference>